<dbReference type="RefSeq" id="YP_009126063.1">
    <property type="nucleotide sequence ID" value="NC_026606.1"/>
</dbReference>
<dbReference type="OrthoDB" id="33333at10239"/>
<proteinExistence type="predicted"/>
<evidence type="ECO:0000313" key="1">
    <source>
        <dbReference type="EMBL" id="AIZ01717.1"/>
    </source>
</evidence>
<organism evidence="1 2">
    <name type="scientific">Arthrobacter phage vB_ArtM-ArV1</name>
    <dbReference type="NCBI Taxonomy" id="1566993"/>
    <lineage>
        <taxon>Viruses</taxon>
        <taxon>Duplodnaviria</taxon>
        <taxon>Heunggongvirae</taxon>
        <taxon>Uroviricota</taxon>
        <taxon>Caudoviricetes</taxon>
        <taxon>Klausavirus</taxon>
        <taxon>Klausavirus ArV1</taxon>
    </lineage>
</organism>
<accession>A0A0A7HAL8</accession>
<protein>
    <submittedName>
        <fullName evidence="1">Uncharacterized protein</fullName>
    </submittedName>
</protein>
<gene>
    <name evidence="1" type="ORF">ArV1_029</name>
</gene>
<evidence type="ECO:0000313" key="2">
    <source>
        <dbReference type="Proteomes" id="UP000031071"/>
    </source>
</evidence>
<dbReference type="GeneID" id="23680870"/>
<name>A0A0A7HAL8_9CAUD</name>
<dbReference type="KEGG" id="vg:23680870"/>
<dbReference type="Proteomes" id="UP000031071">
    <property type="component" value="Segment"/>
</dbReference>
<keyword evidence="2" id="KW-1185">Reference proteome</keyword>
<dbReference type="EMBL" id="KM879463">
    <property type="protein sequence ID" value="AIZ01717.1"/>
    <property type="molecule type" value="Genomic_DNA"/>
</dbReference>
<sequence length="107" mass="11744">MHALAIIMLVALVFVGIHIPSAIRHDLALKNRHNQPKGTTMRSTKKASEIVPGDKIFTSESPNKPLIVTASYPMGEDRWGLEADGVRQILQVEATDNVTVWGNQNDA</sequence>
<reference evidence="1 2" key="1">
    <citation type="submission" date="2014-10" db="EMBL/GenBank/DDBJ databases">
        <title>Genome of vB_ArtM-ArV1 - first myovirus infecting Arthrobacter sp.</title>
        <authorList>
            <person name="Simoliunas E."/>
            <person name="Kaliniene L."/>
            <person name="Stasilo M."/>
            <person name="Meskys R."/>
        </authorList>
    </citation>
    <scope>NUCLEOTIDE SEQUENCE [LARGE SCALE GENOMIC DNA]</scope>
</reference>